<evidence type="ECO:0000256" key="1">
    <source>
        <dbReference type="SAM" id="SignalP"/>
    </source>
</evidence>
<organism evidence="2 3">
    <name type="scientific">Athelia psychrophila</name>
    <dbReference type="NCBI Taxonomy" id="1759441"/>
    <lineage>
        <taxon>Eukaryota</taxon>
        <taxon>Fungi</taxon>
        <taxon>Dikarya</taxon>
        <taxon>Basidiomycota</taxon>
        <taxon>Agaricomycotina</taxon>
        <taxon>Agaricomycetes</taxon>
        <taxon>Agaricomycetidae</taxon>
        <taxon>Atheliales</taxon>
        <taxon>Atheliaceae</taxon>
        <taxon>Athelia</taxon>
    </lineage>
</organism>
<name>A0A166KUF7_9AGAM</name>
<accession>A0A166KUF7</accession>
<feature type="signal peptide" evidence="1">
    <location>
        <begin position="1"/>
        <end position="20"/>
    </location>
</feature>
<evidence type="ECO:0008006" key="4">
    <source>
        <dbReference type="Google" id="ProtNLM"/>
    </source>
</evidence>
<reference evidence="2 3" key="1">
    <citation type="journal article" date="2016" name="Mol. Biol. Evol.">
        <title>Comparative Genomics of Early-Diverging Mushroom-Forming Fungi Provides Insights into the Origins of Lignocellulose Decay Capabilities.</title>
        <authorList>
            <person name="Nagy L.G."/>
            <person name="Riley R."/>
            <person name="Tritt A."/>
            <person name="Adam C."/>
            <person name="Daum C."/>
            <person name="Floudas D."/>
            <person name="Sun H."/>
            <person name="Yadav J.S."/>
            <person name="Pangilinan J."/>
            <person name="Larsson K.H."/>
            <person name="Matsuura K."/>
            <person name="Barry K."/>
            <person name="Labutti K."/>
            <person name="Kuo R."/>
            <person name="Ohm R.A."/>
            <person name="Bhattacharya S.S."/>
            <person name="Shirouzu T."/>
            <person name="Yoshinaga Y."/>
            <person name="Martin F.M."/>
            <person name="Grigoriev I.V."/>
            <person name="Hibbett D.S."/>
        </authorList>
    </citation>
    <scope>NUCLEOTIDE SEQUENCE [LARGE SCALE GENOMIC DNA]</scope>
    <source>
        <strain evidence="2 3">CBS 109695</strain>
    </source>
</reference>
<gene>
    <name evidence="2" type="ORF">FIBSPDRAFT_859849</name>
</gene>
<keyword evidence="3" id="KW-1185">Reference proteome</keyword>
<dbReference type="Proteomes" id="UP000076532">
    <property type="component" value="Unassembled WGS sequence"/>
</dbReference>
<evidence type="ECO:0000313" key="3">
    <source>
        <dbReference type="Proteomes" id="UP000076532"/>
    </source>
</evidence>
<dbReference type="AlphaFoldDB" id="A0A166KUF7"/>
<feature type="chain" id="PRO_5007876558" description="Secreted protein" evidence="1">
    <location>
        <begin position="21"/>
        <end position="106"/>
    </location>
</feature>
<sequence>MRLLHLYSLLFLRLAGRYLAVGEHRWQMMKKARRSTKPSLNASGSALHVICLGSGVLFSAYRCAANTQGCENCTSVEGITMALDGSGCASSVPSWVLVGGGPVQAH</sequence>
<keyword evidence="1" id="KW-0732">Signal</keyword>
<proteinExistence type="predicted"/>
<evidence type="ECO:0000313" key="2">
    <source>
        <dbReference type="EMBL" id="KZP22261.1"/>
    </source>
</evidence>
<dbReference type="EMBL" id="KV417541">
    <property type="protein sequence ID" value="KZP22261.1"/>
    <property type="molecule type" value="Genomic_DNA"/>
</dbReference>
<protein>
    <recommendedName>
        <fullName evidence="4">Secreted protein</fullName>
    </recommendedName>
</protein>